<gene>
    <name evidence="2" type="ORF">N1028_06280</name>
</gene>
<keyword evidence="1" id="KW-0812">Transmembrane</keyword>
<keyword evidence="3" id="KW-1185">Reference proteome</keyword>
<reference evidence="2" key="1">
    <citation type="submission" date="2022-08" db="EMBL/GenBank/DDBJ databases">
        <authorList>
            <person name="Deng Y."/>
            <person name="Han X.-F."/>
            <person name="Zhang Y.-Q."/>
        </authorList>
    </citation>
    <scope>NUCLEOTIDE SEQUENCE</scope>
    <source>
        <strain evidence="2">CPCC 203407</strain>
    </source>
</reference>
<dbReference type="EMBL" id="JANLCK010000003">
    <property type="protein sequence ID" value="MCS5725499.1"/>
    <property type="molecule type" value="Genomic_DNA"/>
</dbReference>
<organism evidence="2 3">
    <name type="scientific">Herbiconiux oxytropis</name>
    <dbReference type="NCBI Taxonomy" id="2970915"/>
    <lineage>
        <taxon>Bacteria</taxon>
        <taxon>Bacillati</taxon>
        <taxon>Actinomycetota</taxon>
        <taxon>Actinomycetes</taxon>
        <taxon>Micrococcales</taxon>
        <taxon>Microbacteriaceae</taxon>
        <taxon>Herbiconiux</taxon>
    </lineage>
</organism>
<accession>A0AA41XC43</accession>
<keyword evidence="2" id="KW-0547">Nucleotide-binding</keyword>
<comment type="caution">
    <text evidence="2">The sequence shown here is derived from an EMBL/GenBank/DDBJ whole genome shotgun (WGS) entry which is preliminary data.</text>
</comment>
<protein>
    <submittedName>
        <fullName evidence="2">Helicase</fullName>
    </submittedName>
</protein>
<keyword evidence="1" id="KW-0472">Membrane</keyword>
<name>A0AA41XC43_9MICO</name>
<dbReference type="GO" id="GO:0004386">
    <property type="term" value="F:helicase activity"/>
    <property type="evidence" value="ECO:0007669"/>
    <property type="project" value="UniProtKB-KW"/>
</dbReference>
<dbReference type="NCBIfam" id="TIGR03816">
    <property type="entry name" value="tadE_like_DECH"/>
    <property type="match status" value="1"/>
</dbReference>
<keyword evidence="2" id="KW-0067">ATP-binding</keyword>
<feature type="transmembrane region" description="Helical" evidence="1">
    <location>
        <begin position="15"/>
        <end position="39"/>
    </location>
</feature>
<evidence type="ECO:0000313" key="2">
    <source>
        <dbReference type="EMBL" id="MCS5725499.1"/>
    </source>
</evidence>
<evidence type="ECO:0000313" key="3">
    <source>
        <dbReference type="Proteomes" id="UP001165587"/>
    </source>
</evidence>
<evidence type="ECO:0000256" key="1">
    <source>
        <dbReference type="SAM" id="Phobius"/>
    </source>
</evidence>
<dbReference type="InterPro" id="IPR021202">
    <property type="entry name" value="Rv3654c-like"/>
</dbReference>
<keyword evidence="2" id="KW-0378">Hydrolase</keyword>
<dbReference type="Proteomes" id="UP001165587">
    <property type="component" value="Unassembled WGS sequence"/>
</dbReference>
<dbReference type="AlphaFoldDB" id="A0AA41XC43"/>
<keyword evidence="1" id="KW-1133">Transmembrane helix</keyword>
<keyword evidence="2" id="KW-0347">Helicase</keyword>
<proteinExistence type="predicted"/>
<sequence length="117" mass="11199">MKPGRIAEDEGSGSIAGAAAVVFVAALLCAVVPLGAALAEVETLRGAADASALAAADTASGRVAGVACEQATAIVRRLGVEVSSCAVSAQGVASISVTTTILGISVGARARAGPPVR</sequence>
<dbReference type="RefSeq" id="WP_259526007.1">
    <property type="nucleotide sequence ID" value="NZ_JANLCK010000003.1"/>
</dbReference>